<dbReference type="PANTHER" id="PTHR11795">
    <property type="entry name" value="BRANCHED-CHAIN AMINO ACID TRANSPORT SYSTEM PERMEASE PROTEIN LIVH"/>
    <property type="match status" value="1"/>
</dbReference>
<feature type="transmembrane region" description="Helical" evidence="9">
    <location>
        <begin position="191"/>
        <end position="215"/>
    </location>
</feature>
<keyword evidence="4 9" id="KW-0812">Transmembrane</keyword>
<name>A0A0X3UR43_9ACTN</name>
<proteinExistence type="inferred from homology"/>
<evidence type="ECO:0000256" key="7">
    <source>
        <dbReference type="ARBA" id="ARBA00023136"/>
    </source>
</evidence>
<keyword evidence="7 9" id="KW-0472">Membrane</keyword>
<dbReference type="GO" id="GO:0005886">
    <property type="term" value="C:plasma membrane"/>
    <property type="evidence" value="ECO:0007669"/>
    <property type="project" value="UniProtKB-SubCell"/>
</dbReference>
<evidence type="ECO:0008006" key="12">
    <source>
        <dbReference type="Google" id="ProtNLM"/>
    </source>
</evidence>
<feature type="transmembrane region" description="Helical" evidence="9">
    <location>
        <begin position="227"/>
        <end position="252"/>
    </location>
</feature>
<evidence type="ECO:0000256" key="1">
    <source>
        <dbReference type="ARBA" id="ARBA00004651"/>
    </source>
</evidence>
<dbReference type="AlphaFoldDB" id="A0A0X3UR43"/>
<dbReference type="Proteomes" id="UP000053244">
    <property type="component" value="Unassembled WGS sequence"/>
</dbReference>
<evidence type="ECO:0000256" key="6">
    <source>
        <dbReference type="ARBA" id="ARBA00022989"/>
    </source>
</evidence>
<comment type="subcellular location">
    <subcellularLocation>
        <location evidence="1">Cell membrane</location>
        <topology evidence="1">Multi-pass membrane protein</topology>
    </subcellularLocation>
</comment>
<evidence type="ECO:0000256" key="8">
    <source>
        <dbReference type="ARBA" id="ARBA00037998"/>
    </source>
</evidence>
<gene>
    <name evidence="10" type="ORF">ADL15_16700</name>
</gene>
<accession>A0A0X3UR43</accession>
<dbReference type="GO" id="GO:0022857">
    <property type="term" value="F:transmembrane transporter activity"/>
    <property type="evidence" value="ECO:0007669"/>
    <property type="project" value="InterPro"/>
</dbReference>
<comment type="caution">
    <text evidence="10">The sequence shown here is derived from an EMBL/GenBank/DDBJ whole genome shotgun (WGS) entry which is preliminary data.</text>
</comment>
<evidence type="ECO:0000256" key="9">
    <source>
        <dbReference type="SAM" id="Phobius"/>
    </source>
</evidence>
<feature type="transmembrane region" description="Helical" evidence="9">
    <location>
        <begin position="95"/>
        <end position="116"/>
    </location>
</feature>
<evidence type="ECO:0000256" key="5">
    <source>
        <dbReference type="ARBA" id="ARBA00022970"/>
    </source>
</evidence>
<evidence type="ECO:0000313" key="11">
    <source>
        <dbReference type="Proteomes" id="UP000053244"/>
    </source>
</evidence>
<comment type="similarity">
    <text evidence="8">Belongs to the binding-protein-dependent transport system permease family. LivHM subfamily.</text>
</comment>
<keyword evidence="2" id="KW-0813">Transport</keyword>
<dbReference type="InterPro" id="IPR052157">
    <property type="entry name" value="BCAA_transport_permease"/>
</dbReference>
<dbReference type="RefSeq" id="WP_067691204.1">
    <property type="nucleotide sequence ID" value="NZ_LLZH01000122.1"/>
</dbReference>
<feature type="transmembrane region" description="Helical" evidence="9">
    <location>
        <begin position="34"/>
        <end position="51"/>
    </location>
</feature>
<keyword evidence="5" id="KW-0029">Amino-acid transport</keyword>
<dbReference type="InterPro" id="IPR001851">
    <property type="entry name" value="ABC_transp_permease"/>
</dbReference>
<evidence type="ECO:0000256" key="3">
    <source>
        <dbReference type="ARBA" id="ARBA00022475"/>
    </source>
</evidence>
<feature type="transmembrane region" description="Helical" evidence="9">
    <location>
        <begin position="137"/>
        <end position="161"/>
    </location>
</feature>
<keyword evidence="3" id="KW-1003">Cell membrane</keyword>
<keyword evidence="6 9" id="KW-1133">Transmembrane helix</keyword>
<evidence type="ECO:0000313" key="10">
    <source>
        <dbReference type="EMBL" id="KUL34272.1"/>
    </source>
</evidence>
<feature type="transmembrane region" description="Helical" evidence="9">
    <location>
        <begin position="63"/>
        <end position="83"/>
    </location>
</feature>
<dbReference type="CDD" id="cd06582">
    <property type="entry name" value="TM_PBP1_LivH_like"/>
    <property type="match status" value="1"/>
</dbReference>
<sequence length="291" mass="30565">MGEVAVLAVSAVLLAGFYAAMAYGLGLIYGVLRIVNLAHGGIIMASAYVTWQLFDRFAVDPFAAIPVVLMLFFVLGMGIYRGLVRFLPRGPAGAVQSLLLLFGVWLVIRNVVYLLFTGNEQVIHTAYATSSVRILGGSFSATRFAVFGVAVIALIALHLLLTRTYLGKAIRAVAQNPDSCTLAGINVERVYLLTFGLGTALAGLAGVLASTLFAINPSFGAGELLKSFVIIVLGGLGSILGIALGALVLAFAEVFAVYAVPPYLTTAVGFVLLVVVLVLRPGGLFGQRVLR</sequence>
<evidence type="ECO:0000256" key="4">
    <source>
        <dbReference type="ARBA" id="ARBA00022692"/>
    </source>
</evidence>
<protein>
    <recommendedName>
        <fullName evidence="12">Branched-chain amino acid ABC transporter permease</fullName>
    </recommendedName>
</protein>
<dbReference type="PANTHER" id="PTHR11795:SF445">
    <property type="entry name" value="AMINO ACID ABC TRANSPORTER PERMEASE PROTEIN"/>
    <property type="match status" value="1"/>
</dbReference>
<reference evidence="10 11" key="1">
    <citation type="submission" date="2015-10" db="EMBL/GenBank/DDBJ databases">
        <authorList>
            <person name="Gilbert D.G."/>
        </authorList>
    </citation>
    <scope>NUCLEOTIDE SEQUENCE [LARGE SCALE GENOMIC DNA]</scope>
    <source>
        <strain evidence="10 11">NRRL B-16712</strain>
    </source>
</reference>
<evidence type="ECO:0000256" key="2">
    <source>
        <dbReference type="ARBA" id="ARBA00022448"/>
    </source>
</evidence>
<keyword evidence="11" id="KW-1185">Reference proteome</keyword>
<organism evidence="10 11">
    <name type="scientific">Actinoplanes awajinensis subsp. mycoplanecinus</name>
    <dbReference type="NCBI Taxonomy" id="135947"/>
    <lineage>
        <taxon>Bacteria</taxon>
        <taxon>Bacillati</taxon>
        <taxon>Actinomycetota</taxon>
        <taxon>Actinomycetes</taxon>
        <taxon>Micromonosporales</taxon>
        <taxon>Micromonosporaceae</taxon>
        <taxon>Actinoplanes</taxon>
    </lineage>
</organism>
<feature type="transmembrane region" description="Helical" evidence="9">
    <location>
        <begin position="258"/>
        <end position="279"/>
    </location>
</feature>
<dbReference type="Pfam" id="PF02653">
    <property type="entry name" value="BPD_transp_2"/>
    <property type="match status" value="1"/>
</dbReference>
<dbReference type="EMBL" id="LLZH01000122">
    <property type="protein sequence ID" value="KUL34272.1"/>
    <property type="molecule type" value="Genomic_DNA"/>
</dbReference>
<dbReference type="OrthoDB" id="9807115at2"/>
<dbReference type="GO" id="GO:0006865">
    <property type="term" value="P:amino acid transport"/>
    <property type="evidence" value="ECO:0007669"/>
    <property type="project" value="UniProtKB-KW"/>
</dbReference>